<organism evidence="1 2">
    <name type="scientific">Hypoxylon rubiginosum</name>
    <dbReference type="NCBI Taxonomy" id="110542"/>
    <lineage>
        <taxon>Eukaryota</taxon>
        <taxon>Fungi</taxon>
        <taxon>Dikarya</taxon>
        <taxon>Ascomycota</taxon>
        <taxon>Pezizomycotina</taxon>
        <taxon>Sordariomycetes</taxon>
        <taxon>Xylariomycetidae</taxon>
        <taxon>Xylariales</taxon>
        <taxon>Hypoxylaceae</taxon>
        <taxon>Hypoxylon</taxon>
    </lineage>
</organism>
<keyword evidence="1" id="KW-0240">DNA-directed RNA polymerase</keyword>
<name>A0ACC0DA50_9PEZI</name>
<evidence type="ECO:0000313" key="1">
    <source>
        <dbReference type="EMBL" id="KAI6089489.1"/>
    </source>
</evidence>
<evidence type="ECO:0000313" key="2">
    <source>
        <dbReference type="Proteomes" id="UP001497680"/>
    </source>
</evidence>
<comment type="caution">
    <text evidence="1">The sequence shown here is derived from an EMBL/GenBank/DDBJ whole genome shotgun (WGS) entry which is preliminary data.</text>
</comment>
<reference evidence="1 2" key="1">
    <citation type="journal article" date="2022" name="New Phytol.">
        <title>Ecological generalism drives hyperdiversity of secondary metabolite gene clusters in xylarialean endophytes.</title>
        <authorList>
            <person name="Franco M.E.E."/>
            <person name="Wisecaver J.H."/>
            <person name="Arnold A.E."/>
            <person name="Ju Y.M."/>
            <person name="Slot J.C."/>
            <person name="Ahrendt S."/>
            <person name="Moore L.P."/>
            <person name="Eastman K.E."/>
            <person name="Scott K."/>
            <person name="Konkel Z."/>
            <person name="Mondo S.J."/>
            <person name="Kuo A."/>
            <person name="Hayes R.D."/>
            <person name="Haridas S."/>
            <person name="Andreopoulos B."/>
            <person name="Riley R."/>
            <person name="LaButti K."/>
            <person name="Pangilinan J."/>
            <person name="Lipzen A."/>
            <person name="Amirebrahimi M."/>
            <person name="Yan J."/>
            <person name="Adam C."/>
            <person name="Keymanesh K."/>
            <person name="Ng V."/>
            <person name="Louie K."/>
            <person name="Northen T."/>
            <person name="Drula E."/>
            <person name="Henrissat B."/>
            <person name="Hsieh H.M."/>
            <person name="Youens-Clark K."/>
            <person name="Lutzoni F."/>
            <person name="Miadlikowska J."/>
            <person name="Eastwood D.C."/>
            <person name="Hamelin R.C."/>
            <person name="Grigoriev I.V."/>
            <person name="U'Ren J.M."/>
        </authorList>
    </citation>
    <scope>NUCLEOTIDE SEQUENCE [LARGE SCALE GENOMIC DNA]</scope>
    <source>
        <strain evidence="1 2">ER1909</strain>
    </source>
</reference>
<dbReference type="EMBL" id="MU394295">
    <property type="protein sequence ID" value="KAI6089489.1"/>
    <property type="molecule type" value="Genomic_DNA"/>
</dbReference>
<proteinExistence type="predicted"/>
<dbReference type="Proteomes" id="UP001497680">
    <property type="component" value="Unassembled WGS sequence"/>
</dbReference>
<accession>A0ACC0DA50</accession>
<keyword evidence="2" id="KW-1185">Reference proteome</keyword>
<protein>
    <submittedName>
        <fullName evidence="1">DNA-directed RNA polymerase II subunit RPB11</fullName>
    </submittedName>
</protein>
<gene>
    <name evidence="1" type="ORF">F4821DRAFT_231164</name>
</gene>
<sequence>MNAPDRFELFLLNDSLGEKKITEKPFAGMSNTSDFIILKEDHTVGNLLAEHFKQHQNVMMAGYKVPHPNVAEVLIRLQTDGTVTPREVFIDVCKQLIAQLAQLAQNFTREYELRRMATAGEQDGNGPNGGKP</sequence>
<keyword evidence="1" id="KW-0804">Transcription</keyword>